<evidence type="ECO:0000313" key="2">
    <source>
        <dbReference type="EMBL" id="KAI5070066.1"/>
    </source>
</evidence>
<evidence type="ECO:0000313" key="3">
    <source>
        <dbReference type="Proteomes" id="UP000886520"/>
    </source>
</evidence>
<dbReference type="Proteomes" id="UP000886520">
    <property type="component" value="Chromosome 14"/>
</dbReference>
<reference evidence="2" key="1">
    <citation type="submission" date="2021-01" db="EMBL/GenBank/DDBJ databases">
        <title>Adiantum capillus-veneris genome.</title>
        <authorList>
            <person name="Fang Y."/>
            <person name="Liao Q."/>
        </authorList>
    </citation>
    <scope>NUCLEOTIDE SEQUENCE</scope>
    <source>
        <strain evidence="2">H3</strain>
        <tissue evidence="2">Leaf</tissue>
    </source>
</reference>
<name>A0A9D4UM82_ADICA</name>
<dbReference type="EMBL" id="JABFUD020000014">
    <property type="protein sequence ID" value="KAI5070066.1"/>
    <property type="molecule type" value="Genomic_DNA"/>
</dbReference>
<dbReference type="OrthoDB" id="1982519at2759"/>
<organism evidence="2 3">
    <name type="scientific">Adiantum capillus-veneris</name>
    <name type="common">Maidenhair fern</name>
    <dbReference type="NCBI Taxonomy" id="13818"/>
    <lineage>
        <taxon>Eukaryota</taxon>
        <taxon>Viridiplantae</taxon>
        <taxon>Streptophyta</taxon>
        <taxon>Embryophyta</taxon>
        <taxon>Tracheophyta</taxon>
        <taxon>Polypodiopsida</taxon>
        <taxon>Polypodiidae</taxon>
        <taxon>Polypodiales</taxon>
        <taxon>Pteridineae</taxon>
        <taxon>Pteridaceae</taxon>
        <taxon>Vittarioideae</taxon>
        <taxon>Adiantum</taxon>
    </lineage>
</organism>
<comment type="caution">
    <text evidence="2">The sequence shown here is derived from an EMBL/GenBank/DDBJ whole genome shotgun (WGS) entry which is preliminary data.</text>
</comment>
<accession>A0A9D4UM82</accession>
<gene>
    <name evidence="2" type="ORF">GOP47_0014409</name>
</gene>
<evidence type="ECO:0000256" key="1">
    <source>
        <dbReference type="SAM" id="MobiDB-lite"/>
    </source>
</evidence>
<protein>
    <submittedName>
        <fullName evidence="2">Uncharacterized protein</fullName>
    </submittedName>
</protein>
<sequence>MNYLNTHALVPTSLRDEIILGKVSIQCSNDNGSKQEVGPTKIDMSEEELGKIEKKESEDLAHRFGDRIGKILNIIDPRHGNVWKEKVLALRWDSESFVTLEKLNLIALSNVAIDSKILWLSLLEANKATKTLFHLQRGDHLYRYWIRSELLLEKVGRTTDTILKDFIDIPRGLLLPKDFTLANYYMEVKMEKRKPLFPLESRGEIREKGVLNKAQRIPELLQKAGQRLVYRYFIALKSKELINSIPIFARKWVDLNDETTRMYPVEMQGLTPWEVENCPWWIDLEKGHILANEKELWIKHGGDKEKGAKKARVEKENVDVREKGKAKIQDESDTLKKNHISVSESLDGGLGYEHEEVVDVVGSSLSLKTQKSMLFVHKPWVAENGLRCSDSLSIVGDYVLIGKDFVEGKKNKVYSQIHEHVLKHRVGCTKYTKKGRQVKWVANFVFLDFPYGHDLHGSSIHPSWDELSDDHVRYGISLSAATLSDFGWMLIMGSTGGEIMGLVERYFRVSGLDIFRCIIVVHHTPYGSMTHSSSTTEYMTSMIWLAHRHGPVPPVFLRESNSRFEALGMKPQDSVMYHYLRTEAMAHTDTGMEWRGLMQRSVSFVACFLDMLSTLDAICLELGCGTAPLLQACLGSTRLCVSLDRDDGIISSFVLPLLSSHTARSSTTAYTGRDDDDEIDPLGGVTPYD</sequence>
<feature type="region of interest" description="Disordered" evidence="1">
    <location>
        <begin position="666"/>
        <end position="689"/>
    </location>
</feature>
<dbReference type="AlphaFoldDB" id="A0A9D4UM82"/>
<proteinExistence type="predicted"/>
<keyword evidence="3" id="KW-1185">Reference proteome</keyword>